<name>A0A9J5ZNM2_SOLCO</name>
<dbReference type="AlphaFoldDB" id="A0A9J5ZNM2"/>
<evidence type="ECO:0000313" key="3">
    <source>
        <dbReference type="EMBL" id="KAG5613698.1"/>
    </source>
</evidence>
<gene>
    <name evidence="3" type="ORF">H5410_013522</name>
</gene>
<reference evidence="3 4" key="1">
    <citation type="submission" date="2020-09" db="EMBL/GenBank/DDBJ databases">
        <title>De no assembly of potato wild relative species, Solanum commersonii.</title>
        <authorList>
            <person name="Cho K."/>
        </authorList>
    </citation>
    <scope>NUCLEOTIDE SEQUENCE [LARGE SCALE GENOMIC DNA]</scope>
    <source>
        <strain evidence="3">LZ3.2</strain>
        <tissue evidence="3">Leaf</tissue>
    </source>
</reference>
<evidence type="ECO:0000256" key="1">
    <source>
        <dbReference type="SAM" id="MobiDB-lite"/>
    </source>
</evidence>
<dbReference type="EMBL" id="JACXVP010000003">
    <property type="protein sequence ID" value="KAG5613698.1"/>
    <property type="molecule type" value="Genomic_DNA"/>
</dbReference>
<organism evidence="3 4">
    <name type="scientific">Solanum commersonii</name>
    <name type="common">Commerson's wild potato</name>
    <name type="synonym">Commerson's nightshade</name>
    <dbReference type="NCBI Taxonomy" id="4109"/>
    <lineage>
        <taxon>Eukaryota</taxon>
        <taxon>Viridiplantae</taxon>
        <taxon>Streptophyta</taxon>
        <taxon>Embryophyta</taxon>
        <taxon>Tracheophyta</taxon>
        <taxon>Spermatophyta</taxon>
        <taxon>Magnoliopsida</taxon>
        <taxon>eudicotyledons</taxon>
        <taxon>Gunneridae</taxon>
        <taxon>Pentapetalae</taxon>
        <taxon>asterids</taxon>
        <taxon>lamiids</taxon>
        <taxon>Solanales</taxon>
        <taxon>Solanaceae</taxon>
        <taxon>Solanoideae</taxon>
        <taxon>Solaneae</taxon>
        <taxon>Solanum</taxon>
    </lineage>
</organism>
<dbReference type="Proteomes" id="UP000824120">
    <property type="component" value="Chromosome 3"/>
</dbReference>
<proteinExistence type="predicted"/>
<dbReference type="Pfam" id="PF14111">
    <property type="entry name" value="DUF4283"/>
    <property type="match status" value="1"/>
</dbReference>
<comment type="caution">
    <text evidence="3">The sequence shown here is derived from an EMBL/GenBank/DDBJ whole genome shotgun (WGS) entry which is preliminary data.</text>
</comment>
<sequence>MLTLHECSYNSVRAIHWKNLNLGSIKGMNKRVKIAKHKVKGVRMDTKTLRGAKGRNKDANPGGTGRTQPDNIRATMEYQTNFPRISNNFARYDPNLQRGKNVDNQFSKNVAQTSNSKQDVTPEPAPFTVVQSFAARLRYNQSKNETPIILNSPIHTTRQGLPAVLLDEENYNVKLAESCKHTLVGKFTNTMPKMELIRKSFTLQTQLTGGVKITHFNSRHVYIDLDNEFDYVTVWTKQRMTIEG</sequence>
<dbReference type="OrthoDB" id="1002340at2759"/>
<evidence type="ECO:0000313" key="4">
    <source>
        <dbReference type="Proteomes" id="UP000824120"/>
    </source>
</evidence>
<keyword evidence="4" id="KW-1185">Reference proteome</keyword>
<accession>A0A9J5ZNM2</accession>
<protein>
    <recommendedName>
        <fullName evidence="2">DUF4283 domain-containing protein</fullName>
    </recommendedName>
</protein>
<dbReference type="InterPro" id="IPR025558">
    <property type="entry name" value="DUF4283"/>
</dbReference>
<evidence type="ECO:0000259" key="2">
    <source>
        <dbReference type="Pfam" id="PF14111"/>
    </source>
</evidence>
<feature type="domain" description="DUF4283" evidence="2">
    <location>
        <begin position="176"/>
        <end position="243"/>
    </location>
</feature>
<feature type="region of interest" description="Disordered" evidence="1">
    <location>
        <begin position="50"/>
        <end position="70"/>
    </location>
</feature>